<dbReference type="GO" id="GO:0001732">
    <property type="term" value="P:formation of cytoplasmic translation initiation complex"/>
    <property type="evidence" value="ECO:0007669"/>
    <property type="project" value="TreeGrafter"/>
</dbReference>
<feature type="compositionally biased region" description="Basic and acidic residues" evidence="1">
    <location>
        <begin position="201"/>
        <end position="213"/>
    </location>
</feature>
<feature type="compositionally biased region" description="Low complexity" evidence="1">
    <location>
        <begin position="604"/>
        <end position="625"/>
    </location>
</feature>
<dbReference type="GO" id="GO:0003729">
    <property type="term" value="F:mRNA binding"/>
    <property type="evidence" value="ECO:0007669"/>
    <property type="project" value="TreeGrafter"/>
</dbReference>
<feature type="region of interest" description="Disordered" evidence="1">
    <location>
        <begin position="354"/>
        <end position="395"/>
    </location>
</feature>
<accession>A0A1X2IRL7</accession>
<feature type="compositionally biased region" description="Polar residues" evidence="1">
    <location>
        <begin position="155"/>
        <end position="176"/>
    </location>
</feature>
<dbReference type="OrthoDB" id="21629at2759"/>
<dbReference type="GO" id="GO:0043614">
    <property type="term" value="C:multi-eIF complex"/>
    <property type="evidence" value="ECO:0007669"/>
    <property type="project" value="TreeGrafter"/>
</dbReference>
<feature type="region of interest" description="Disordered" evidence="1">
    <location>
        <begin position="588"/>
        <end position="664"/>
    </location>
</feature>
<reference evidence="2 3" key="1">
    <citation type="submission" date="2016-07" db="EMBL/GenBank/DDBJ databases">
        <title>Pervasive Adenine N6-methylation of Active Genes in Fungi.</title>
        <authorList>
            <consortium name="DOE Joint Genome Institute"/>
            <person name="Mondo S.J."/>
            <person name="Dannebaum R.O."/>
            <person name="Kuo R.C."/>
            <person name="Labutti K."/>
            <person name="Haridas S."/>
            <person name="Kuo A."/>
            <person name="Salamov A."/>
            <person name="Ahrendt S.R."/>
            <person name="Lipzen A."/>
            <person name="Sullivan W."/>
            <person name="Andreopoulos W.B."/>
            <person name="Clum A."/>
            <person name="Lindquist E."/>
            <person name="Daum C."/>
            <person name="Ramamoorthy G.K."/>
            <person name="Gryganskyi A."/>
            <person name="Culley D."/>
            <person name="Magnuson J.K."/>
            <person name="James T.Y."/>
            <person name="O'Malley M.A."/>
            <person name="Stajich J.E."/>
            <person name="Spatafora J.W."/>
            <person name="Visel A."/>
            <person name="Grigoriev I.V."/>
        </authorList>
    </citation>
    <scope>NUCLEOTIDE SEQUENCE [LARGE SCALE GENOMIC DNA]</scope>
    <source>
        <strain evidence="2 3">NRRL 1336</strain>
    </source>
</reference>
<comment type="caution">
    <text evidence="2">The sequence shown here is derived from an EMBL/GenBank/DDBJ whole genome shotgun (WGS) entry which is preliminary data.</text>
</comment>
<proteinExistence type="predicted"/>
<dbReference type="GO" id="GO:0002188">
    <property type="term" value="P:translation reinitiation"/>
    <property type="evidence" value="ECO:0007669"/>
    <property type="project" value="TreeGrafter"/>
</dbReference>
<feature type="region of interest" description="Disordered" evidence="1">
    <location>
        <begin position="29"/>
        <end position="176"/>
    </location>
</feature>
<feature type="compositionally biased region" description="Low complexity" evidence="1">
    <location>
        <begin position="369"/>
        <end position="387"/>
    </location>
</feature>
<feature type="compositionally biased region" description="Low complexity" evidence="1">
    <location>
        <begin position="552"/>
        <end position="568"/>
    </location>
</feature>
<dbReference type="GO" id="GO:0071540">
    <property type="term" value="C:eukaryotic translation initiation factor 3 complex, eIF3e"/>
    <property type="evidence" value="ECO:0007669"/>
    <property type="project" value="TreeGrafter"/>
</dbReference>
<evidence type="ECO:0008006" key="4">
    <source>
        <dbReference type="Google" id="ProtNLM"/>
    </source>
</evidence>
<dbReference type="EMBL" id="MCGE01000005">
    <property type="protein sequence ID" value="ORZ21161.1"/>
    <property type="molecule type" value="Genomic_DNA"/>
</dbReference>
<dbReference type="GO" id="GO:0003743">
    <property type="term" value="F:translation initiation factor activity"/>
    <property type="evidence" value="ECO:0007669"/>
    <property type="project" value="TreeGrafter"/>
</dbReference>
<dbReference type="STRING" id="90262.A0A1X2IRL7"/>
<feature type="compositionally biased region" description="Basic and acidic residues" evidence="1">
    <location>
        <begin position="29"/>
        <end position="154"/>
    </location>
</feature>
<name>A0A1X2IRL7_9FUNG</name>
<feature type="compositionally biased region" description="Low complexity" evidence="1">
    <location>
        <begin position="635"/>
        <end position="649"/>
    </location>
</feature>
<feature type="compositionally biased region" description="Polar residues" evidence="1">
    <location>
        <begin position="588"/>
        <end position="603"/>
    </location>
</feature>
<dbReference type="PANTHER" id="PTHR14005:SF0">
    <property type="entry name" value="EUKARYOTIC TRANSLATION INITIATION FACTOR 3 SUBUNIT A"/>
    <property type="match status" value="1"/>
</dbReference>
<dbReference type="GO" id="GO:0071541">
    <property type="term" value="C:eukaryotic translation initiation factor 3 complex, eIF3m"/>
    <property type="evidence" value="ECO:0007669"/>
    <property type="project" value="TreeGrafter"/>
</dbReference>
<protein>
    <recommendedName>
        <fullName evidence="4">Stress response protein nst1</fullName>
    </recommendedName>
</protein>
<gene>
    <name evidence="2" type="ORF">BCR42DRAFT_188403</name>
</gene>
<sequence>MSITSTIFLTFFFYLKKYRLLKQQKEEERLAKEAQLKAEEEARRLERERKEEVERQKRDAERQKKEEERQRKEDERLRKEEEKRRRQREDKERRRKDKEEQRQKLEQQRKEEQRRKEVELQKQEMERQQDIEKRQKEEREQLEQQRLALERTSIKNDQSSLTATKSNDEFSSTTDTCIPDETRQRVLMNALLGSSSPLMNSHRDGLSRDEQRHSGSALSFTPPHLDALQPNRALGMDSASISPMLTMPSGSTSIHGQNVSAVSTSSIFSPLGNSIDNLSGNLNKSGRASIPSIGAIGQPVSNERHSFSSSLVGSLGHTEGQMDLSSPSLLKRRSSPGINGMQFQTPGVENSFFSNFLFGDSNRPDQHMHQQPHSQQHIPQQLQQHMSPSDTRSSLMNDTHLADRKYADSSYNWTNDWNASNVLTNGIRNNLFGDGMTPPDWHHMIISRTKTAYLKLDDITHNQTSSSSSQLFYTLTQLHRMLTDMYYDQPIDVRELYDILTVVGNQHGFQCVYSHSHQDYVVRYLYDSHGQHHQQHNFYHHQPSSTANTILSHTPTTTSPSETAVSPSLQTQGLSSFLNTSTVGNAISHPTLSNRSIPSSGQYSSMSPPHLPFSPLSPSFTSPSQSVPPPPKQPQHPQEQQRQEQSQSQKYGFSDTTPGFGALS</sequence>
<dbReference type="AlphaFoldDB" id="A0A1X2IRL7"/>
<evidence type="ECO:0000313" key="2">
    <source>
        <dbReference type="EMBL" id="ORZ21161.1"/>
    </source>
</evidence>
<feature type="region of interest" description="Disordered" evidence="1">
    <location>
        <begin position="193"/>
        <end position="225"/>
    </location>
</feature>
<dbReference type="InterPro" id="IPR027512">
    <property type="entry name" value="EIF3A"/>
</dbReference>
<feature type="region of interest" description="Disordered" evidence="1">
    <location>
        <begin position="545"/>
        <end position="569"/>
    </location>
</feature>
<keyword evidence="3" id="KW-1185">Reference proteome</keyword>
<dbReference type="Proteomes" id="UP000193560">
    <property type="component" value="Unassembled WGS sequence"/>
</dbReference>
<organism evidence="2 3">
    <name type="scientific">Absidia repens</name>
    <dbReference type="NCBI Taxonomy" id="90262"/>
    <lineage>
        <taxon>Eukaryota</taxon>
        <taxon>Fungi</taxon>
        <taxon>Fungi incertae sedis</taxon>
        <taxon>Mucoromycota</taxon>
        <taxon>Mucoromycotina</taxon>
        <taxon>Mucoromycetes</taxon>
        <taxon>Mucorales</taxon>
        <taxon>Cunninghamellaceae</taxon>
        <taxon>Absidia</taxon>
    </lineage>
</organism>
<dbReference type="PANTHER" id="PTHR14005">
    <property type="entry name" value="EUKARYOTIC TRANSLATION INITIATION FACTOR 3, THETA SUBUNIT"/>
    <property type="match status" value="1"/>
</dbReference>
<evidence type="ECO:0000313" key="3">
    <source>
        <dbReference type="Proteomes" id="UP000193560"/>
    </source>
</evidence>
<evidence type="ECO:0000256" key="1">
    <source>
        <dbReference type="SAM" id="MobiDB-lite"/>
    </source>
</evidence>